<sequence length="419" mass="47868">MDSAGAVPEFSVDELVLIVSRVTEWPNDQIEVQDHSVEPFSSTVDGFLAEHYALRVSVRWQGFSPDQSDRKLSFFVKALPRQNPCLVEYLESIGTFRKEITLFEEVLPRIHEAVGGKNFAPRMVFAKANRLIVLENLKTKGYDIVAANNGLLDGFQLRKAMDALVRLHAGSLIIEKIEGKTLLELYPGVLEENAWVECESSVRRKDVENVINFWCEIVKLSEKNPKRLAIILKDLPRVIRKIFEFVKPSSQFRNVLSHGDLWKNNLMYRSLAGIPEDCVLVDFQMARYVPPAYDLNLVIYLSTSRIFRKQHYDALVMDYHTHLQKLLATHEIGLDSELFRESCKLYKSAGLIHTCLISPEVLLPQSYLQKVMSESDSSCGFMPNSKVTICLKAFQADPPYRSRLLDMLDELIDTEILPQ</sequence>
<reference evidence="2" key="3">
    <citation type="submission" date="2012-09" db="EMBL/GenBank/DDBJ databases">
        <authorList>
            <consortium name="VectorBase"/>
        </authorList>
    </citation>
    <scope>NUCLEOTIDE SEQUENCE</scope>
    <source>
        <strain evidence="2">Liverpool</strain>
    </source>
</reference>
<evidence type="ECO:0000313" key="3">
    <source>
        <dbReference type="Proteomes" id="UP000682892"/>
    </source>
</evidence>
<name>A0A1S4FE61_AEDAE</name>
<reference evidence="2" key="2">
    <citation type="journal article" date="2007" name="Science">
        <title>Genome sequence of Aedes aegypti, a major arbovirus vector.</title>
        <authorList>
            <person name="Nene V."/>
            <person name="Wortman J.R."/>
            <person name="Lawson D."/>
            <person name="Haas B."/>
            <person name="Kodira C."/>
            <person name="Tu Z.J."/>
            <person name="Loftus B."/>
            <person name="Xi Z."/>
            <person name="Megy K."/>
            <person name="Grabherr M."/>
            <person name="Ren Q."/>
            <person name="Zdobnov E.M."/>
            <person name="Lobo N.F."/>
            <person name="Campbell K.S."/>
            <person name="Brown S.E."/>
            <person name="Bonaldo M.F."/>
            <person name="Zhu J."/>
            <person name="Sinkins S.P."/>
            <person name="Hogenkamp D.G."/>
            <person name="Amedeo P."/>
            <person name="Arensburger P."/>
            <person name="Atkinson P.W."/>
            <person name="Bidwell S."/>
            <person name="Biedler J."/>
            <person name="Birney E."/>
            <person name="Bruggner R.V."/>
            <person name="Costas J."/>
            <person name="Coy M.R."/>
            <person name="Crabtree J."/>
            <person name="Crawford M."/>
            <person name="Debruyn B."/>
            <person name="Decaprio D."/>
            <person name="Eiglmeier K."/>
            <person name="Eisenstadt E."/>
            <person name="El-Dorry H."/>
            <person name="Gelbart W.M."/>
            <person name="Gomes S.L."/>
            <person name="Hammond M."/>
            <person name="Hannick L.I."/>
            <person name="Hogan J.R."/>
            <person name="Holmes M.H."/>
            <person name="Jaffe D."/>
            <person name="Johnston J.S."/>
            <person name="Kennedy R.C."/>
            <person name="Koo H."/>
            <person name="Kravitz S."/>
            <person name="Kriventseva E.V."/>
            <person name="Kulp D."/>
            <person name="Labutti K."/>
            <person name="Lee E."/>
            <person name="Li S."/>
            <person name="Lovin D.D."/>
            <person name="Mao C."/>
            <person name="Mauceli E."/>
            <person name="Menck C.F."/>
            <person name="Miller J.R."/>
            <person name="Montgomery P."/>
            <person name="Mori A."/>
            <person name="Nascimento A.L."/>
            <person name="Naveira H.F."/>
            <person name="Nusbaum C."/>
            <person name="O'leary S."/>
            <person name="Orvis J."/>
            <person name="Pertea M."/>
            <person name="Quesneville H."/>
            <person name="Reidenbach K.R."/>
            <person name="Rogers Y.H."/>
            <person name="Roth C.W."/>
            <person name="Schneider J.R."/>
            <person name="Schatz M."/>
            <person name="Shumway M."/>
            <person name="Stanke M."/>
            <person name="Stinson E.O."/>
            <person name="Tubio J.M."/>
            <person name="Vanzee J.P."/>
            <person name="Verjovski-Almeida S."/>
            <person name="Werner D."/>
            <person name="White O."/>
            <person name="Wyder S."/>
            <person name="Zeng Q."/>
            <person name="Zhao Q."/>
            <person name="Zhao Y."/>
            <person name="Hill C.A."/>
            <person name="Raikhel A.S."/>
            <person name="Soares M.B."/>
            <person name="Knudson D.L."/>
            <person name="Lee N.H."/>
            <person name="Galagan J."/>
            <person name="Salzberg S.L."/>
            <person name="Paulsen I.T."/>
            <person name="Dimopoulos G."/>
            <person name="Collins F.H."/>
            <person name="Birren B."/>
            <person name="Fraser-Liggett C.M."/>
            <person name="Severson D.W."/>
        </authorList>
    </citation>
    <scope>NUCLEOTIDE SEQUENCE [LARGE SCALE GENOMIC DNA]</scope>
    <source>
        <strain evidence="2">Liverpool</strain>
    </source>
</reference>
<gene>
    <name evidence="2" type="ORF">AaeL_AAEL006607</name>
</gene>
<evidence type="ECO:0000259" key="1">
    <source>
        <dbReference type="SMART" id="SM00587"/>
    </source>
</evidence>
<dbReference type="HOGENOM" id="CLU_010718_3_1_1"/>
<dbReference type="PANTHER" id="PTHR11012">
    <property type="entry name" value="PROTEIN KINASE-LIKE DOMAIN-CONTAINING"/>
    <property type="match status" value="1"/>
</dbReference>
<dbReference type="OMA" id="ENAWVEC"/>
<dbReference type="Proteomes" id="UP000682892">
    <property type="component" value="Chromosome 2"/>
</dbReference>
<dbReference type="EMBL" id="CH477398">
    <property type="protein sequence ID" value="EAT41772.1"/>
    <property type="molecule type" value="Genomic_DNA"/>
</dbReference>
<proteinExistence type="predicted"/>
<protein>
    <submittedName>
        <fullName evidence="2">AAEL006607-PA</fullName>
    </submittedName>
</protein>
<accession>A0A1S4FE61</accession>
<dbReference type="PANTHER" id="PTHR11012:SF48">
    <property type="entry name" value="CHK KINASE-LIKE DOMAIN-CONTAINING PROTEIN-RELATED"/>
    <property type="match status" value="1"/>
</dbReference>
<dbReference type="OrthoDB" id="6334212at2759"/>
<dbReference type="SUPFAM" id="SSF56112">
    <property type="entry name" value="Protein kinase-like (PK-like)"/>
    <property type="match status" value="1"/>
</dbReference>
<dbReference type="Pfam" id="PF02958">
    <property type="entry name" value="EcKL"/>
    <property type="match status" value="1"/>
</dbReference>
<dbReference type="InterPro" id="IPR011009">
    <property type="entry name" value="Kinase-like_dom_sf"/>
</dbReference>
<evidence type="ECO:0000313" key="2">
    <source>
        <dbReference type="EMBL" id="EAT41772.1"/>
    </source>
</evidence>
<feature type="domain" description="CHK kinase-like" evidence="1">
    <location>
        <begin position="132"/>
        <end position="329"/>
    </location>
</feature>
<dbReference type="InterPro" id="IPR015897">
    <property type="entry name" value="CHK_kinase-like"/>
</dbReference>
<dbReference type="SMART" id="SM00587">
    <property type="entry name" value="CHK"/>
    <property type="match status" value="1"/>
</dbReference>
<reference evidence="2" key="1">
    <citation type="submission" date="2005-10" db="EMBL/GenBank/DDBJ databases">
        <authorList>
            <person name="Loftus B.J."/>
            <person name="Nene V.M."/>
            <person name="Hannick L.I."/>
            <person name="Bidwell S."/>
            <person name="Haas B."/>
            <person name="Amedeo P."/>
            <person name="Orvis J."/>
            <person name="Wortman J.R."/>
            <person name="White O.R."/>
            <person name="Salzberg S."/>
            <person name="Shumway M."/>
            <person name="Koo H."/>
            <person name="Zhao Y."/>
            <person name="Holmes M."/>
            <person name="Miller J."/>
            <person name="Schatz M."/>
            <person name="Pop M."/>
            <person name="Pai G."/>
            <person name="Utterback T."/>
            <person name="Rogers Y.-H."/>
            <person name="Kravitz S."/>
            <person name="Fraser C.M."/>
        </authorList>
    </citation>
    <scope>NUCLEOTIDE SEQUENCE</scope>
    <source>
        <strain evidence="2">Liverpool</strain>
    </source>
</reference>
<dbReference type="InterPro" id="IPR004119">
    <property type="entry name" value="EcKL"/>
</dbReference>
<dbReference type="Gene3D" id="3.90.1200.10">
    <property type="match status" value="1"/>
</dbReference>
<dbReference type="AlphaFoldDB" id="A0A1S4FE61"/>
<dbReference type="KEGG" id="aag:5568173"/>
<organism evidence="2 3">
    <name type="scientific">Aedes aegypti</name>
    <name type="common">Yellowfever mosquito</name>
    <name type="synonym">Culex aegypti</name>
    <dbReference type="NCBI Taxonomy" id="7159"/>
    <lineage>
        <taxon>Eukaryota</taxon>
        <taxon>Metazoa</taxon>
        <taxon>Ecdysozoa</taxon>
        <taxon>Arthropoda</taxon>
        <taxon>Hexapoda</taxon>
        <taxon>Insecta</taxon>
        <taxon>Pterygota</taxon>
        <taxon>Neoptera</taxon>
        <taxon>Endopterygota</taxon>
        <taxon>Diptera</taxon>
        <taxon>Nematocera</taxon>
        <taxon>Culicoidea</taxon>
        <taxon>Culicidae</taxon>
        <taxon>Culicinae</taxon>
        <taxon>Aedini</taxon>
        <taxon>Aedes</taxon>
        <taxon>Stegomyia</taxon>
    </lineage>
</organism>